<evidence type="ECO:0008006" key="4">
    <source>
        <dbReference type="Google" id="ProtNLM"/>
    </source>
</evidence>
<proteinExistence type="predicted"/>
<dbReference type="InterPro" id="IPR053729">
    <property type="entry name" value="MAD2L1BP_domain_sf"/>
</dbReference>
<comment type="caution">
    <text evidence="2">The sequence shown here is derived from an EMBL/GenBank/DDBJ whole genome shotgun (WGS) entry which is preliminary data.</text>
</comment>
<evidence type="ECO:0000313" key="3">
    <source>
        <dbReference type="Proteomes" id="UP001176940"/>
    </source>
</evidence>
<organism evidence="2 3">
    <name type="scientific">Ranitomeya imitator</name>
    <name type="common">mimic poison frog</name>
    <dbReference type="NCBI Taxonomy" id="111125"/>
    <lineage>
        <taxon>Eukaryota</taxon>
        <taxon>Metazoa</taxon>
        <taxon>Chordata</taxon>
        <taxon>Craniata</taxon>
        <taxon>Vertebrata</taxon>
        <taxon>Euteleostomi</taxon>
        <taxon>Amphibia</taxon>
        <taxon>Batrachia</taxon>
        <taxon>Anura</taxon>
        <taxon>Neobatrachia</taxon>
        <taxon>Hyloidea</taxon>
        <taxon>Dendrobatidae</taxon>
        <taxon>Dendrobatinae</taxon>
        <taxon>Ranitomeya</taxon>
    </lineage>
</organism>
<gene>
    <name evidence="2" type="ORF">RIMI_LOCUS6438900</name>
</gene>
<dbReference type="Pfam" id="PF06581">
    <property type="entry name" value="p31comet"/>
    <property type="match status" value="1"/>
</dbReference>
<dbReference type="EMBL" id="CAUEEQ010011580">
    <property type="protein sequence ID" value="CAJ0935754.1"/>
    <property type="molecule type" value="Genomic_DNA"/>
</dbReference>
<dbReference type="Gene3D" id="3.30.900.20">
    <property type="match status" value="1"/>
</dbReference>
<dbReference type="PANTHER" id="PTHR15681:SF1">
    <property type="entry name" value="MAD2L1-BINDING PROTEIN"/>
    <property type="match status" value="1"/>
</dbReference>
<dbReference type="InterPro" id="IPR009511">
    <property type="entry name" value="MAD1/Cdc20-bound-Mad2-bd"/>
</dbReference>
<protein>
    <recommendedName>
        <fullName evidence="4">MAD2L1-binding protein</fullName>
    </recommendedName>
</protein>
<evidence type="ECO:0000256" key="1">
    <source>
        <dbReference type="SAM" id="MobiDB-lite"/>
    </source>
</evidence>
<keyword evidence="3" id="KW-1185">Reference proteome</keyword>
<feature type="region of interest" description="Disordered" evidence="1">
    <location>
        <begin position="1"/>
        <end position="24"/>
    </location>
</feature>
<evidence type="ECO:0000313" key="2">
    <source>
        <dbReference type="EMBL" id="CAJ0935754.1"/>
    </source>
</evidence>
<accession>A0ABN9LCA6</accession>
<name>A0ABN9LCA6_9NEOB</name>
<dbReference type="Proteomes" id="UP001176940">
    <property type="component" value="Unassembled WGS sequence"/>
</dbReference>
<dbReference type="PANTHER" id="PTHR15681">
    <property type="entry name" value="MAD2L1-BINDING PROTEIN"/>
    <property type="match status" value="1"/>
</dbReference>
<sequence length="252" mass="28532">MFLSGRMEQAVPQPLSCRPRGTRHGSREVPDVCVVFPGMVTRESCCRFTCDLLKHILHQRHQLPLPYEQLLHFCGGPQDGDEVRRRPMKEASDSRQCQRALSDLAELMSQLQVFFTLTSVPHVLLLLGGSVVSPKELYVIDMEDIQVGNGEQSLSHRPCLRQLFRSLFLADPFSELRSSGLMSLVLMVQGHRDCAADWFRPKLNYKIPTRGHTLTIKLSSSGAVRTTDRSAPDHNDDYIWFQAPVTLKGFQN</sequence>
<reference evidence="2" key="1">
    <citation type="submission" date="2023-07" db="EMBL/GenBank/DDBJ databases">
        <authorList>
            <person name="Stuckert A."/>
        </authorList>
    </citation>
    <scope>NUCLEOTIDE SEQUENCE</scope>
</reference>